<dbReference type="Pfam" id="PF13349">
    <property type="entry name" value="DUF4097"/>
    <property type="match status" value="1"/>
</dbReference>
<dbReference type="InterPro" id="IPR025164">
    <property type="entry name" value="Toastrack_DUF4097"/>
</dbReference>
<accession>A0A967E9F0</accession>
<evidence type="ECO:0000313" key="3">
    <source>
        <dbReference type="Proteomes" id="UP000707206"/>
    </source>
</evidence>
<dbReference type="EMBL" id="VIKU02000001">
    <property type="protein sequence ID" value="NHF58411.1"/>
    <property type="molecule type" value="Genomic_DNA"/>
</dbReference>
<comment type="caution">
    <text evidence="2">The sequence shown here is derived from an EMBL/GenBank/DDBJ whole genome shotgun (WGS) entry which is preliminary data.</text>
</comment>
<feature type="domain" description="DUF4097" evidence="1">
    <location>
        <begin position="150"/>
        <end position="263"/>
    </location>
</feature>
<evidence type="ECO:0000313" key="2">
    <source>
        <dbReference type="EMBL" id="NHF58411.1"/>
    </source>
</evidence>
<gene>
    <name evidence="2" type="ORF">FK220_003610</name>
</gene>
<dbReference type="AlphaFoldDB" id="A0A967E9F0"/>
<name>A0A967E9F0_9FLAO</name>
<sequence length="290" mass="32261">MKKVVVCTLVVLATMVQSVKAQKKEFKEEIKREVSFDSPGNSDNVLIVQNLNGSIAVEGYDGNQVQLLVEKSIWGKTSEKLEQGKQEIGIKVLRQGNEIVLHAQVPNMEYKDGRLSSIDHHKWVAPSYDHRLDFKVRVPRNIQLSVGTINNGEVRVSNMAGSYIKANNINGGIELGNVTGKTDVHAINGEVKISYAANPKESSTYYSLNGDINISYQDDLSAEIAFKSMNGELFTDFEIARQYAKTSKNESGKGKKAKYRYEAKPIVQIGDGTLFHDFETLNGNVFIKKI</sequence>
<reference evidence="2" key="1">
    <citation type="submission" date="2019-07" db="EMBL/GenBank/DDBJ databases">
        <authorList>
            <person name="De-Chao Zhang Q."/>
        </authorList>
    </citation>
    <scope>NUCLEOTIDE SEQUENCE</scope>
    <source>
        <strain evidence="2">TP-CH-4</strain>
    </source>
</reference>
<keyword evidence="3" id="KW-1185">Reference proteome</keyword>
<evidence type="ECO:0000259" key="1">
    <source>
        <dbReference type="Pfam" id="PF13349"/>
    </source>
</evidence>
<reference evidence="2" key="2">
    <citation type="submission" date="2020-03" db="EMBL/GenBank/DDBJ databases">
        <title>Flavobacteriaceae bacterium strain TP-CH-4, a member of the family Flavobacteriaceae isolated from a deep-sea seamount.</title>
        <authorList>
            <person name="Zhang D.-C."/>
        </authorList>
    </citation>
    <scope>NUCLEOTIDE SEQUENCE</scope>
    <source>
        <strain evidence="2">TP-CH-4</strain>
    </source>
</reference>
<proteinExistence type="predicted"/>
<protein>
    <submittedName>
        <fullName evidence="2">DUF4097 domain-containing protein</fullName>
    </submittedName>
</protein>
<dbReference type="Proteomes" id="UP000707206">
    <property type="component" value="Unassembled WGS sequence"/>
</dbReference>
<dbReference type="RefSeq" id="WP_152572907.1">
    <property type="nucleotide sequence ID" value="NZ_VIKU02000001.1"/>
</dbReference>
<organism evidence="2 3">
    <name type="scientific">Pelagihabitans pacificus</name>
    <dbReference type="NCBI Taxonomy" id="2696054"/>
    <lineage>
        <taxon>Bacteria</taxon>
        <taxon>Pseudomonadati</taxon>
        <taxon>Bacteroidota</taxon>
        <taxon>Flavobacteriia</taxon>
        <taxon>Flavobacteriales</taxon>
        <taxon>Flavobacteriaceae</taxon>
        <taxon>Pelagihabitans</taxon>
    </lineage>
</organism>